<dbReference type="STRING" id="1462993.A6V36_18235"/>
<dbReference type="GO" id="GO:0050660">
    <property type="term" value="F:flavin adenine dinucleotide binding"/>
    <property type="evidence" value="ECO:0007669"/>
    <property type="project" value="TreeGrafter"/>
</dbReference>
<dbReference type="NCBIfam" id="NF005760">
    <property type="entry name" value="PRK07586.1"/>
    <property type="match status" value="1"/>
</dbReference>
<dbReference type="SUPFAM" id="SSF52518">
    <property type="entry name" value="Thiamin diphosphate-binding fold (THDP-binding)"/>
    <property type="match status" value="2"/>
</dbReference>
<dbReference type="PANTHER" id="PTHR18968">
    <property type="entry name" value="THIAMINE PYROPHOSPHATE ENZYMES"/>
    <property type="match status" value="1"/>
</dbReference>
<dbReference type="PANTHER" id="PTHR18968:SF86">
    <property type="entry name" value="ACETOLACTATE SYNTHASE LARGE SUBUNIT ILVX-RELATED"/>
    <property type="match status" value="1"/>
</dbReference>
<evidence type="ECO:0000256" key="2">
    <source>
        <dbReference type="ARBA" id="ARBA00023052"/>
    </source>
</evidence>
<dbReference type="Pfam" id="PF02776">
    <property type="entry name" value="TPP_enzyme_N"/>
    <property type="match status" value="1"/>
</dbReference>
<evidence type="ECO:0000313" key="5">
    <source>
        <dbReference type="EMBL" id="OAJ52063.1"/>
    </source>
</evidence>
<evidence type="ECO:0000313" key="7">
    <source>
        <dbReference type="Proteomes" id="UP000077961"/>
    </source>
</evidence>
<name>A0A1A9MXJ3_9BURK</name>
<dbReference type="InterPro" id="IPR029061">
    <property type="entry name" value="THDP-binding"/>
</dbReference>
<dbReference type="OrthoDB" id="2254214at2"/>
<dbReference type="AlphaFoldDB" id="A0A1A9MXJ3"/>
<dbReference type="RefSeq" id="WP_064265091.1">
    <property type="nucleotide sequence ID" value="NZ_LXJZ01000020.1"/>
</dbReference>
<evidence type="ECO:0000313" key="6">
    <source>
        <dbReference type="EMBL" id="OAJ63426.1"/>
    </source>
</evidence>
<feature type="domain" description="Thiamine pyrophosphate enzyme TPP-binding" evidence="3">
    <location>
        <begin position="389"/>
        <end position="528"/>
    </location>
</feature>
<dbReference type="GO" id="GO:0044281">
    <property type="term" value="P:small molecule metabolic process"/>
    <property type="evidence" value="ECO:0007669"/>
    <property type="project" value="UniProtKB-ARBA"/>
</dbReference>
<dbReference type="GO" id="GO:0003984">
    <property type="term" value="F:acetolactate synthase activity"/>
    <property type="evidence" value="ECO:0007669"/>
    <property type="project" value="TreeGrafter"/>
</dbReference>
<dbReference type="EMBL" id="LXJZ01000020">
    <property type="protein sequence ID" value="OAJ63426.1"/>
    <property type="molecule type" value="Genomic_DNA"/>
</dbReference>
<dbReference type="Pfam" id="PF02775">
    <property type="entry name" value="TPP_enzyme_C"/>
    <property type="match status" value="1"/>
</dbReference>
<evidence type="ECO:0000313" key="8">
    <source>
        <dbReference type="Proteomes" id="UP000078116"/>
    </source>
</evidence>
<reference evidence="7 8" key="1">
    <citation type="submission" date="2016-04" db="EMBL/GenBank/DDBJ databases">
        <title>Reclassification of Paraburkholderia panaciterrae (Farh et al. 2015) Dobritsa &amp; Samadpour 2016 as a later homotypic synonym of Paraburkholderia ginsengiterrae (Farh et al. 2015) Dobritsa &amp; Samadpour 2016.</title>
        <authorList>
            <person name="Dobritsa A.P."/>
            <person name="Kutumbaka K."/>
            <person name="Samadpour M."/>
        </authorList>
    </citation>
    <scope>NUCLEOTIDE SEQUENCE [LARGE SCALE GENOMIC DNA]</scope>
    <source>
        <strain evidence="5 8">DCY85</strain>
        <strain evidence="6 7">DCY85-1</strain>
    </source>
</reference>
<comment type="similarity">
    <text evidence="1">Belongs to the TPP enzyme family.</text>
</comment>
<feature type="domain" description="Thiamine pyrophosphate enzyme N-terminal TPP-binding" evidence="4">
    <location>
        <begin position="19"/>
        <end position="123"/>
    </location>
</feature>
<dbReference type="Proteomes" id="UP000078116">
    <property type="component" value="Unassembled WGS sequence"/>
</dbReference>
<keyword evidence="7" id="KW-1185">Reference proteome</keyword>
<dbReference type="CDD" id="cd07035">
    <property type="entry name" value="TPP_PYR_POX_like"/>
    <property type="match status" value="1"/>
</dbReference>
<gene>
    <name evidence="6" type="ORF">A6V36_18235</name>
    <name evidence="5" type="ORF">A6V37_10415</name>
</gene>
<accession>A0A1A9MXJ3</accession>
<comment type="caution">
    <text evidence="5">The sequence shown here is derived from an EMBL/GenBank/DDBJ whole genome shotgun (WGS) entry which is preliminary data.</text>
</comment>
<dbReference type="Proteomes" id="UP000077961">
    <property type="component" value="Unassembled WGS sequence"/>
</dbReference>
<sequence length="532" mass="55868">METANPAVLETSVADAVTTGAELMLLAARAAGAEVCFANPGTTEMPLVAALDTVPGIRAVLGLFEGVCTGAADGYGRMTGKPALTLLHLGPGFANGIANLHNARRARTPIVNIVGDHASWHVQYDAPLTSDIHSLARPVSGMVRTIESTGDIESDTLAAFQSALRAPGSISTLVFPVDYQQHHAPRRDGGLPSVQSRRSFQETRVEAVAQKLKAGKSVVFLLGGGALSERGQRAAGRIGASTGARFFSETFPARTERGGRLPDIDRLPYFPEKAIEQLGTGDVVVLVETITPVAYFGYEGLPSLLVDERRLMTLADVAECGDAALERLAELVGADTSEVGVPMSRYAIPECALDPALVGKVLSNALPDEAIVSVEGGTCGYPFVTASASAARHTILTNTGGAIGQGLPVALGAAIACPERRVFALQSDGSAQYTIQSLWTMARERLPVVMLITSNRRYGILQTELRRAGSAEFGPQARALTELDNPAFDWLALASGYGVPAVRASTTRELEAALATALVHTSGPFLIEMVLA</sequence>
<dbReference type="Gene3D" id="3.40.50.970">
    <property type="match status" value="2"/>
</dbReference>
<dbReference type="GO" id="GO:0030976">
    <property type="term" value="F:thiamine pyrophosphate binding"/>
    <property type="evidence" value="ECO:0007669"/>
    <property type="project" value="InterPro"/>
</dbReference>
<dbReference type="InterPro" id="IPR012001">
    <property type="entry name" value="Thiamin_PyroP_enz_TPP-bd_dom"/>
</dbReference>
<evidence type="ECO:0000259" key="3">
    <source>
        <dbReference type="Pfam" id="PF02775"/>
    </source>
</evidence>
<proteinExistence type="inferred from homology"/>
<protein>
    <submittedName>
        <fullName evidence="5">Acetolactate synthase</fullName>
    </submittedName>
</protein>
<dbReference type="EMBL" id="LXKA01000382">
    <property type="protein sequence ID" value="OAJ52063.1"/>
    <property type="molecule type" value="Genomic_DNA"/>
</dbReference>
<evidence type="ECO:0000259" key="4">
    <source>
        <dbReference type="Pfam" id="PF02776"/>
    </source>
</evidence>
<dbReference type="InterPro" id="IPR045229">
    <property type="entry name" value="TPP_enz"/>
</dbReference>
<dbReference type="InterPro" id="IPR011766">
    <property type="entry name" value="TPP_enzyme_TPP-bd"/>
</dbReference>
<organism evidence="5 8">
    <name type="scientific">Paraburkholderia ginsengiterrae</name>
    <dbReference type="NCBI Taxonomy" id="1462993"/>
    <lineage>
        <taxon>Bacteria</taxon>
        <taxon>Pseudomonadati</taxon>
        <taxon>Pseudomonadota</taxon>
        <taxon>Betaproteobacteria</taxon>
        <taxon>Burkholderiales</taxon>
        <taxon>Burkholderiaceae</taxon>
        <taxon>Paraburkholderia</taxon>
    </lineage>
</organism>
<dbReference type="CDD" id="cd02002">
    <property type="entry name" value="TPP_BFDC"/>
    <property type="match status" value="1"/>
</dbReference>
<keyword evidence="2" id="KW-0786">Thiamine pyrophosphate</keyword>
<evidence type="ECO:0000256" key="1">
    <source>
        <dbReference type="ARBA" id="ARBA00007812"/>
    </source>
</evidence>